<keyword evidence="14" id="KW-1185">Reference proteome</keyword>
<evidence type="ECO:0000256" key="5">
    <source>
        <dbReference type="ARBA" id="ARBA00022793"/>
    </source>
</evidence>
<dbReference type="CDD" id="cd06450">
    <property type="entry name" value="DOPA_deC_like"/>
    <property type="match status" value="1"/>
</dbReference>
<evidence type="ECO:0000256" key="3">
    <source>
        <dbReference type="ARBA" id="ARBA00011738"/>
    </source>
</evidence>
<dbReference type="InterPro" id="IPR015422">
    <property type="entry name" value="PyrdxlP-dep_Trfase_small"/>
</dbReference>
<evidence type="ECO:0000256" key="10">
    <source>
        <dbReference type="ARBA" id="ARBA00041275"/>
    </source>
</evidence>
<dbReference type="GO" id="GO:0042423">
    <property type="term" value="P:catecholamine biosynthetic process"/>
    <property type="evidence" value="ECO:0007669"/>
    <property type="project" value="UniProtKB-KW"/>
</dbReference>
<dbReference type="Gene3D" id="3.90.1150.10">
    <property type="entry name" value="Aspartate Aminotransferase, domain 1"/>
    <property type="match status" value="1"/>
</dbReference>
<reference evidence="13" key="1">
    <citation type="submission" date="2020-11" db="EMBL/GenBank/DDBJ databases">
        <authorList>
            <person name="Tran Van P."/>
        </authorList>
    </citation>
    <scope>NUCLEOTIDE SEQUENCE</scope>
</reference>
<dbReference type="GO" id="GO:0004058">
    <property type="term" value="F:aromatic-L-amino-acid decarboxylase activity"/>
    <property type="evidence" value="ECO:0007669"/>
    <property type="project" value="UniProtKB-EC"/>
</dbReference>
<comment type="similarity">
    <text evidence="2 12">Belongs to the group II decarboxylase family.</text>
</comment>
<dbReference type="Proteomes" id="UP000759131">
    <property type="component" value="Unassembled WGS sequence"/>
</dbReference>
<gene>
    <name evidence="13" type="ORF">OSB1V03_LOCUS12241</name>
</gene>
<dbReference type="Pfam" id="PF00282">
    <property type="entry name" value="Pyridoxal_deC"/>
    <property type="match status" value="1"/>
</dbReference>
<dbReference type="GO" id="GO:0030170">
    <property type="term" value="F:pyridoxal phosphate binding"/>
    <property type="evidence" value="ECO:0007669"/>
    <property type="project" value="InterPro"/>
</dbReference>
<organism evidence="13">
    <name type="scientific">Medioppia subpectinata</name>
    <dbReference type="NCBI Taxonomy" id="1979941"/>
    <lineage>
        <taxon>Eukaryota</taxon>
        <taxon>Metazoa</taxon>
        <taxon>Ecdysozoa</taxon>
        <taxon>Arthropoda</taxon>
        <taxon>Chelicerata</taxon>
        <taxon>Arachnida</taxon>
        <taxon>Acari</taxon>
        <taxon>Acariformes</taxon>
        <taxon>Sarcoptiformes</taxon>
        <taxon>Oribatida</taxon>
        <taxon>Brachypylina</taxon>
        <taxon>Oppioidea</taxon>
        <taxon>Oppiidae</taxon>
        <taxon>Medioppia</taxon>
    </lineage>
</organism>
<keyword evidence="4" id="KW-0127">Catecholamine biosynthesis</keyword>
<feature type="modified residue" description="N6-(pyridoxal phosphate)lysine" evidence="11">
    <location>
        <position position="328"/>
    </location>
</feature>
<evidence type="ECO:0000256" key="6">
    <source>
        <dbReference type="ARBA" id="ARBA00022898"/>
    </source>
</evidence>
<evidence type="ECO:0000256" key="9">
    <source>
        <dbReference type="ARBA" id="ARBA00040968"/>
    </source>
</evidence>
<dbReference type="InterPro" id="IPR021115">
    <property type="entry name" value="Pyridoxal-P_BS"/>
</dbReference>
<evidence type="ECO:0000313" key="14">
    <source>
        <dbReference type="Proteomes" id="UP000759131"/>
    </source>
</evidence>
<evidence type="ECO:0000256" key="11">
    <source>
        <dbReference type="PIRSR" id="PIRSR602129-50"/>
    </source>
</evidence>
<dbReference type="EMBL" id="OC864613">
    <property type="protein sequence ID" value="CAD7631832.1"/>
    <property type="molecule type" value="Genomic_DNA"/>
</dbReference>
<dbReference type="PANTHER" id="PTHR11999:SF167">
    <property type="entry name" value="AROMATIC-L-AMINO-ACID DECARBOXYLASE"/>
    <property type="match status" value="1"/>
</dbReference>
<dbReference type="OrthoDB" id="639767at2759"/>
<dbReference type="FunFam" id="3.40.640.10:FF:000025">
    <property type="entry name" value="Histidine decarboxylase"/>
    <property type="match status" value="1"/>
</dbReference>
<dbReference type="PANTHER" id="PTHR11999">
    <property type="entry name" value="GROUP II PYRIDOXAL-5-PHOSPHATE DECARBOXYLASE"/>
    <property type="match status" value="1"/>
</dbReference>
<dbReference type="PRINTS" id="PR00800">
    <property type="entry name" value="YHDCRBOXLASE"/>
</dbReference>
<dbReference type="FunFam" id="1.20.1340.10:FF:000001">
    <property type="entry name" value="Histidine decarboxylase"/>
    <property type="match status" value="1"/>
</dbReference>
<dbReference type="Gene3D" id="1.20.1340.10">
    <property type="entry name" value="dopa decarboxylase, N-terminal domain"/>
    <property type="match status" value="1"/>
</dbReference>
<comment type="cofactor">
    <cofactor evidence="1 11 12">
        <name>pyridoxal 5'-phosphate</name>
        <dbReference type="ChEBI" id="CHEBI:597326"/>
    </cofactor>
</comment>
<keyword evidence="6 11" id="KW-0663">Pyridoxal phosphate</keyword>
<keyword evidence="7 12" id="KW-0456">Lyase</keyword>
<dbReference type="GO" id="GO:0042427">
    <property type="term" value="P:serotonin biosynthetic process"/>
    <property type="evidence" value="ECO:0007669"/>
    <property type="project" value="TreeGrafter"/>
</dbReference>
<dbReference type="EC" id="4.1.1.28" evidence="8"/>
<dbReference type="GO" id="GO:0005737">
    <property type="term" value="C:cytoplasm"/>
    <property type="evidence" value="ECO:0007669"/>
    <property type="project" value="TreeGrafter"/>
</dbReference>
<dbReference type="GO" id="GO:0006520">
    <property type="term" value="P:amino acid metabolic process"/>
    <property type="evidence" value="ECO:0007669"/>
    <property type="project" value="InterPro"/>
</dbReference>
<evidence type="ECO:0000256" key="12">
    <source>
        <dbReference type="RuleBase" id="RU000382"/>
    </source>
</evidence>
<dbReference type="InterPro" id="IPR015421">
    <property type="entry name" value="PyrdxlP-dep_Trfase_major"/>
</dbReference>
<evidence type="ECO:0000256" key="4">
    <source>
        <dbReference type="ARBA" id="ARBA00022584"/>
    </source>
</evidence>
<evidence type="ECO:0000313" key="13">
    <source>
        <dbReference type="EMBL" id="CAD7631832.1"/>
    </source>
</evidence>
<dbReference type="EMBL" id="CAJPIZ010010038">
    <property type="protein sequence ID" value="CAG2112262.1"/>
    <property type="molecule type" value="Genomic_DNA"/>
</dbReference>
<dbReference type="Gene3D" id="3.40.640.10">
    <property type="entry name" value="Type I PLP-dependent aspartate aminotransferase-like (Major domain)"/>
    <property type="match status" value="1"/>
</dbReference>
<keyword evidence="5" id="KW-0210">Decarboxylase</keyword>
<comment type="subunit">
    <text evidence="3">Homodimer.</text>
</comment>
<dbReference type="PROSITE" id="PS00392">
    <property type="entry name" value="DDC_GAD_HDC_YDC"/>
    <property type="match status" value="1"/>
</dbReference>
<evidence type="ECO:0000256" key="7">
    <source>
        <dbReference type="ARBA" id="ARBA00023239"/>
    </source>
</evidence>
<dbReference type="AlphaFoldDB" id="A0A7R9KYL6"/>
<dbReference type="InterPro" id="IPR002129">
    <property type="entry name" value="PyrdxlP-dep_de-COase"/>
</dbReference>
<accession>A0A7R9KYL6</accession>
<dbReference type="SUPFAM" id="SSF53383">
    <property type="entry name" value="PLP-dependent transferases"/>
    <property type="match status" value="1"/>
</dbReference>
<dbReference type="InterPro" id="IPR010977">
    <property type="entry name" value="Aromatic_deC"/>
</dbReference>
<dbReference type="InterPro" id="IPR015424">
    <property type="entry name" value="PyrdxlP-dep_Trfase"/>
</dbReference>
<sequence length="500" mass="56499">MDETIVQMVCNVKYTDCCSSNGMSYIMIISDMDANEFRSAAKQLVDYIADYIENIRDRDVLPSVKPGYIKQLIPETAPEDGEQWSAIFADIEKVIMPGMTHWHSPHFHAYFPTANSYPSICADMMSSALAVIGFTWISSPACTELEMQMMDWLAKMLDLPEHFMFSNGGKGGGVIQGTASEATLVTLLGARNKTLAENGNNKELLTKLVAYASEQSHSSVERAGLLGAVQMRLLPTDENLSLRGSVLSEQIKRDRANGLIPFFVVGTLGTTNTCAFDNIPELGKVCEEENLWLHIDAAFAGSAFICPEFRHHLNGVEYASSFNMNPHKWLLINFDCSTLWIKNSEYIVDAFNVNPVYLRHDNQGQIPDYRHWQIPLGRRFRSLKMWFVFRSYGIKGLQNHIRKQVVLAKHFESLLLKDDRFELSTPVDLSLVCFRLKGTDALNEKFVKLINDAKCIHLTPTRVGGRFIVRFAVCARTTEDRDIDFAWNEIQRQALIALTQ</sequence>
<dbReference type="GO" id="GO:0019752">
    <property type="term" value="P:carboxylic acid metabolic process"/>
    <property type="evidence" value="ECO:0007669"/>
    <property type="project" value="InterPro"/>
</dbReference>
<evidence type="ECO:0000256" key="8">
    <source>
        <dbReference type="ARBA" id="ARBA00038886"/>
    </source>
</evidence>
<evidence type="ECO:0000256" key="1">
    <source>
        <dbReference type="ARBA" id="ARBA00001933"/>
    </source>
</evidence>
<proteinExistence type="inferred from homology"/>
<feature type="non-terminal residue" evidence="13">
    <location>
        <position position="1"/>
    </location>
</feature>
<evidence type="ECO:0000256" key="2">
    <source>
        <dbReference type="ARBA" id="ARBA00009533"/>
    </source>
</evidence>
<protein>
    <recommendedName>
        <fullName evidence="9">Aromatic-L-amino-acid decarboxylase</fullName>
        <ecNumber evidence="8">4.1.1.28</ecNumber>
    </recommendedName>
    <alternativeName>
        <fullName evidence="10">DOPA decarboxylase</fullName>
    </alternativeName>
</protein>
<name>A0A7R9KYL6_9ACAR</name>